<accession>A0ACB9WR75</accession>
<evidence type="ECO:0000313" key="1">
    <source>
        <dbReference type="EMBL" id="KAI4815684.1"/>
    </source>
</evidence>
<protein>
    <submittedName>
        <fullName evidence="1">Uncharacterized protein</fullName>
    </submittedName>
</protein>
<dbReference type="Proteomes" id="UP001057452">
    <property type="component" value="Chromosome 13"/>
</dbReference>
<evidence type="ECO:0000313" key="2">
    <source>
        <dbReference type="Proteomes" id="UP001057452"/>
    </source>
</evidence>
<name>A0ACB9WR75_CHAAC</name>
<dbReference type="EMBL" id="CM043797">
    <property type="protein sequence ID" value="KAI4815684.1"/>
    <property type="molecule type" value="Genomic_DNA"/>
</dbReference>
<comment type="caution">
    <text evidence="1">The sequence shown here is derived from an EMBL/GenBank/DDBJ whole genome shotgun (WGS) entry which is preliminary data.</text>
</comment>
<proteinExistence type="predicted"/>
<gene>
    <name evidence="1" type="ORF">KUCAC02_005819</name>
</gene>
<organism evidence="1 2">
    <name type="scientific">Chaenocephalus aceratus</name>
    <name type="common">Blackfin icefish</name>
    <name type="synonym">Chaenichthys aceratus</name>
    <dbReference type="NCBI Taxonomy" id="36190"/>
    <lineage>
        <taxon>Eukaryota</taxon>
        <taxon>Metazoa</taxon>
        <taxon>Chordata</taxon>
        <taxon>Craniata</taxon>
        <taxon>Vertebrata</taxon>
        <taxon>Euteleostomi</taxon>
        <taxon>Actinopterygii</taxon>
        <taxon>Neopterygii</taxon>
        <taxon>Teleostei</taxon>
        <taxon>Neoteleostei</taxon>
        <taxon>Acanthomorphata</taxon>
        <taxon>Eupercaria</taxon>
        <taxon>Perciformes</taxon>
        <taxon>Notothenioidei</taxon>
        <taxon>Channichthyidae</taxon>
        <taxon>Chaenocephalus</taxon>
    </lineage>
</organism>
<feature type="non-terminal residue" evidence="1">
    <location>
        <position position="98"/>
    </location>
</feature>
<reference evidence="1" key="1">
    <citation type="submission" date="2022-05" db="EMBL/GenBank/DDBJ databases">
        <title>Chromosome-level genome of Chaenocephalus aceratus.</title>
        <authorList>
            <person name="Park H."/>
        </authorList>
    </citation>
    <scope>NUCLEOTIDE SEQUENCE</scope>
    <source>
        <strain evidence="1">KU_202001</strain>
    </source>
</reference>
<sequence>MDLTLPSKHIYDTYKDEIWKELGPLDPDWFESLAAQTFTNEGHFYDQDDLCANQEGNFKTPLDKSAVESQLFSTPKAFRRIRVVSPETGDDHSFTGEQ</sequence>
<keyword evidence="2" id="KW-1185">Reference proteome</keyword>